<feature type="compositionally biased region" description="Basic and acidic residues" evidence="1">
    <location>
        <begin position="122"/>
        <end position="135"/>
    </location>
</feature>
<dbReference type="InterPro" id="IPR000253">
    <property type="entry name" value="FHA_dom"/>
</dbReference>
<dbReference type="CDD" id="cd00060">
    <property type="entry name" value="FHA"/>
    <property type="match status" value="1"/>
</dbReference>
<dbReference type="SUPFAM" id="SSF49879">
    <property type="entry name" value="SMAD/FHA domain"/>
    <property type="match status" value="1"/>
</dbReference>
<sequence>MPVYGRLRGRHTLYELEELTVTIGRDEDNDIVLNVKGISRHQATLEFHSCASSSVRKFATITDQNSVNGTFVNGTRVHPRQPHRLVNGDIVVFSAIERESYRYETAGSIPSTLAPSAGGNTKGDRVVKEEERRTEPAVNQKGLSVVVGRSFDTAAGKPSESREGHGSSPIGFVEGPEKPGKRRLYAEQVSSSDLESPATAAAAPPAAAVVLHSPPRQQFHDKVMHFPVRDDHEARQMPASLQNAAAERRRRRPRRPSSASPAALRYHRSSVPAVGAEKLDHRHPPPRSRSAEPLNRSLWSRSDDEIGRQDEEAETARVDREEWPVVAAREGGGGLHLRESTVTQRDHFVEEMEDLLLLDKLKSGSMTMQERQTRIKDDMRRVQNNIVDMLIEKNKPFQLSESVREKEEAFISVIKELTAHRERFNQLLAIDNSADASSESSSRGSGGVVLENWMDSPHLAEGLSRVLFGPRSLADGSPSSGRSSVVSEETGSLPADLMKAVWSLREAERGETTCKRKWNALLAELRAQQQNIKVLRRAVDDKLSTPILDALEELKEPLTSAIGDKAADGGRTLAVILAALDGADRQHKTMQKRLVRRPGGRERFREVSQIQLAAKYEASKETLKAAQEGSDETVEVLRDFIIKMKNSGGVGRVVELNEALEHLGERCSAAIEENLRLRRALEEMAGLMKKSDVPEIVRRYLDGQACDADDAAQKKSHGNEPPDVALMAKGLRDRDEKIKKLEEEVLEERGKLLVTEHTVIKQSEEMAELLGKLRDGEAVTRRVMAAAAASRQAVTMSQEEDTVCKDAVNELLAAKDSRVAALEAESAALTRQLSSSRAQVEQQSIHLQGDGKELRGATRQALRPDEQQQDEHKPETPIGSLSSLSDGREPPQSSVACPFIIDRRKQPAMEVRRKEVDAVFSSEAPSSARVGDLLQCNRQILDEPTPPRQPFEDLWEASTSHHKCDENEVRTAALIDQELQQGRSAESLGGSQYGDDGISCLFDKRTESDAPDA</sequence>
<feature type="region of interest" description="Disordered" evidence="1">
    <location>
        <begin position="980"/>
        <end position="1013"/>
    </location>
</feature>
<feature type="compositionally biased region" description="Basic and acidic residues" evidence="1">
    <location>
        <begin position="301"/>
        <end position="319"/>
    </location>
</feature>
<feature type="compositionally biased region" description="Polar residues" evidence="1">
    <location>
        <begin position="835"/>
        <end position="846"/>
    </location>
</feature>
<dbReference type="SMART" id="SM00240">
    <property type="entry name" value="FHA"/>
    <property type="match status" value="1"/>
</dbReference>
<dbReference type="PROSITE" id="PS50006">
    <property type="entry name" value="FHA_DOMAIN"/>
    <property type="match status" value="1"/>
</dbReference>
<feature type="compositionally biased region" description="Basic and acidic residues" evidence="1">
    <location>
        <begin position="1002"/>
        <end position="1013"/>
    </location>
</feature>
<feature type="domain" description="FHA" evidence="2">
    <location>
        <begin position="21"/>
        <end position="77"/>
    </location>
</feature>
<comment type="caution">
    <text evidence="3">The sequence shown here is derived from an EMBL/GenBank/DDBJ whole genome shotgun (WGS) entry which is preliminary data.</text>
</comment>
<accession>A0A7J6MYG4</accession>
<feature type="region of interest" description="Disordered" evidence="1">
    <location>
        <begin position="835"/>
        <end position="898"/>
    </location>
</feature>
<feature type="compositionally biased region" description="Polar residues" evidence="1">
    <location>
        <begin position="879"/>
        <end position="895"/>
    </location>
</feature>
<organism evidence="3 4">
    <name type="scientific">Perkinsus chesapeaki</name>
    <name type="common">Clam parasite</name>
    <name type="synonym">Perkinsus andrewsi</name>
    <dbReference type="NCBI Taxonomy" id="330153"/>
    <lineage>
        <taxon>Eukaryota</taxon>
        <taxon>Sar</taxon>
        <taxon>Alveolata</taxon>
        <taxon>Perkinsozoa</taxon>
        <taxon>Perkinsea</taxon>
        <taxon>Perkinsida</taxon>
        <taxon>Perkinsidae</taxon>
        <taxon>Perkinsus</taxon>
    </lineage>
</organism>
<name>A0A7J6MYG4_PERCH</name>
<evidence type="ECO:0000259" key="2">
    <source>
        <dbReference type="PROSITE" id="PS50006"/>
    </source>
</evidence>
<dbReference type="Gene3D" id="2.60.200.20">
    <property type="match status" value="1"/>
</dbReference>
<keyword evidence="4" id="KW-1185">Reference proteome</keyword>
<evidence type="ECO:0000313" key="3">
    <source>
        <dbReference type="EMBL" id="KAF4676496.1"/>
    </source>
</evidence>
<dbReference type="EMBL" id="JAAPAO010000034">
    <property type="protein sequence ID" value="KAF4676496.1"/>
    <property type="molecule type" value="Genomic_DNA"/>
</dbReference>
<reference evidence="3 4" key="1">
    <citation type="submission" date="2020-04" db="EMBL/GenBank/DDBJ databases">
        <title>Perkinsus chesapeaki whole genome sequence.</title>
        <authorList>
            <person name="Bogema D.R."/>
        </authorList>
    </citation>
    <scope>NUCLEOTIDE SEQUENCE [LARGE SCALE GENOMIC DNA]</scope>
    <source>
        <strain evidence="3">ATCC PRA-425</strain>
    </source>
</reference>
<dbReference type="Proteomes" id="UP000591131">
    <property type="component" value="Unassembled WGS sequence"/>
</dbReference>
<gene>
    <name evidence="3" type="ORF">FOL47_006134</name>
</gene>
<evidence type="ECO:0000313" key="4">
    <source>
        <dbReference type="Proteomes" id="UP000591131"/>
    </source>
</evidence>
<feature type="region of interest" description="Disordered" evidence="1">
    <location>
        <begin position="110"/>
        <end position="201"/>
    </location>
</feature>
<feature type="compositionally biased region" description="Basic and acidic residues" evidence="1">
    <location>
        <begin position="849"/>
        <end position="875"/>
    </location>
</feature>
<protein>
    <recommendedName>
        <fullName evidence="2">FHA domain-containing protein</fullName>
    </recommendedName>
</protein>
<proteinExistence type="predicted"/>
<feature type="region of interest" description="Disordered" evidence="1">
    <location>
        <begin position="241"/>
        <end position="319"/>
    </location>
</feature>
<dbReference type="AlphaFoldDB" id="A0A7J6MYG4"/>
<dbReference type="OrthoDB" id="439171at2759"/>
<evidence type="ECO:0000256" key="1">
    <source>
        <dbReference type="SAM" id="MobiDB-lite"/>
    </source>
</evidence>
<dbReference type="Pfam" id="PF00498">
    <property type="entry name" value="FHA"/>
    <property type="match status" value="1"/>
</dbReference>
<dbReference type="InterPro" id="IPR008984">
    <property type="entry name" value="SMAD_FHA_dom_sf"/>
</dbReference>